<dbReference type="SUPFAM" id="SSF53187">
    <property type="entry name" value="Zn-dependent exopeptidases"/>
    <property type="match status" value="1"/>
</dbReference>
<sequence>MGHVGLENVRLIETPGNPVVYGDWLKAENAPTILFYGHYDVQPVDPLDLWESPPFEATVREGEIYARGAVDDKGQVFMRLKAVEAC</sequence>
<dbReference type="InterPro" id="IPR002933">
    <property type="entry name" value="Peptidase_M20"/>
</dbReference>
<keyword evidence="2" id="KW-0479">Metal-binding</keyword>
<feature type="non-terminal residue" evidence="4">
    <location>
        <position position="86"/>
    </location>
</feature>
<gene>
    <name evidence="4" type="ORF">METZ01_LOCUS290398</name>
</gene>
<dbReference type="GO" id="GO:0008233">
    <property type="term" value="F:peptidase activity"/>
    <property type="evidence" value="ECO:0007669"/>
    <property type="project" value="UniProtKB-KW"/>
</dbReference>
<keyword evidence="1" id="KW-0645">Protease</keyword>
<evidence type="ECO:0000256" key="2">
    <source>
        <dbReference type="ARBA" id="ARBA00022723"/>
    </source>
</evidence>
<dbReference type="EMBL" id="UINC01087835">
    <property type="protein sequence ID" value="SVC37544.1"/>
    <property type="molecule type" value="Genomic_DNA"/>
</dbReference>
<accession>A0A382LL27</accession>
<dbReference type="GO" id="GO:0006508">
    <property type="term" value="P:proteolysis"/>
    <property type="evidence" value="ECO:0007669"/>
    <property type="project" value="UniProtKB-KW"/>
</dbReference>
<evidence type="ECO:0000313" key="4">
    <source>
        <dbReference type="EMBL" id="SVC37544.1"/>
    </source>
</evidence>
<evidence type="ECO:0000256" key="3">
    <source>
        <dbReference type="ARBA" id="ARBA00022801"/>
    </source>
</evidence>
<dbReference type="PANTHER" id="PTHR43270:SF12">
    <property type="entry name" value="SUCCINYL-DIAMINOPIMELATE DESUCCINYLASE"/>
    <property type="match status" value="1"/>
</dbReference>
<dbReference type="GO" id="GO:0046872">
    <property type="term" value="F:metal ion binding"/>
    <property type="evidence" value="ECO:0007669"/>
    <property type="project" value="UniProtKB-KW"/>
</dbReference>
<keyword evidence="3" id="KW-0378">Hydrolase</keyword>
<dbReference type="Pfam" id="PF01546">
    <property type="entry name" value="Peptidase_M20"/>
    <property type="match status" value="1"/>
</dbReference>
<reference evidence="4" key="1">
    <citation type="submission" date="2018-05" db="EMBL/GenBank/DDBJ databases">
        <authorList>
            <person name="Lanie J.A."/>
            <person name="Ng W.-L."/>
            <person name="Kazmierczak K.M."/>
            <person name="Andrzejewski T.M."/>
            <person name="Davidsen T.M."/>
            <person name="Wayne K.J."/>
            <person name="Tettelin H."/>
            <person name="Glass J.I."/>
            <person name="Rusch D."/>
            <person name="Podicherti R."/>
            <person name="Tsui H.-C.T."/>
            <person name="Winkler M.E."/>
        </authorList>
    </citation>
    <scope>NUCLEOTIDE SEQUENCE</scope>
</reference>
<dbReference type="PANTHER" id="PTHR43270">
    <property type="entry name" value="BETA-ALA-HIS DIPEPTIDASE"/>
    <property type="match status" value="1"/>
</dbReference>
<name>A0A382LL27_9ZZZZ</name>
<dbReference type="Gene3D" id="3.40.630.10">
    <property type="entry name" value="Zn peptidases"/>
    <property type="match status" value="1"/>
</dbReference>
<dbReference type="AlphaFoldDB" id="A0A382LL27"/>
<evidence type="ECO:0000256" key="1">
    <source>
        <dbReference type="ARBA" id="ARBA00022670"/>
    </source>
</evidence>
<evidence type="ECO:0008006" key="5">
    <source>
        <dbReference type="Google" id="ProtNLM"/>
    </source>
</evidence>
<organism evidence="4">
    <name type="scientific">marine metagenome</name>
    <dbReference type="NCBI Taxonomy" id="408172"/>
    <lineage>
        <taxon>unclassified sequences</taxon>
        <taxon>metagenomes</taxon>
        <taxon>ecological metagenomes</taxon>
    </lineage>
</organism>
<proteinExistence type="predicted"/>
<protein>
    <recommendedName>
        <fullName evidence="5">Peptidase M20 dimerisation domain-containing protein</fullName>
    </recommendedName>
</protein>
<dbReference type="InterPro" id="IPR051458">
    <property type="entry name" value="Cyt/Met_Dipeptidase"/>
</dbReference>